<dbReference type="Gene3D" id="3.40.50.1110">
    <property type="entry name" value="SGNH hydrolase"/>
    <property type="match status" value="1"/>
</dbReference>
<evidence type="ECO:0000313" key="3">
    <source>
        <dbReference type="Proteomes" id="UP000612899"/>
    </source>
</evidence>
<dbReference type="GO" id="GO:0016787">
    <property type="term" value="F:hydrolase activity"/>
    <property type="evidence" value="ECO:0007669"/>
    <property type="project" value="UniProtKB-KW"/>
</dbReference>
<dbReference type="RefSeq" id="WP_203908710.1">
    <property type="nucleotide sequence ID" value="NZ_BONY01000015.1"/>
</dbReference>
<reference evidence="2" key="1">
    <citation type="submission" date="2021-01" db="EMBL/GenBank/DDBJ databases">
        <title>Whole genome shotgun sequence of Rhizocola hellebori NBRC 109834.</title>
        <authorList>
            <person name="Komaki H."/>
            <person name="Tamura T."/>
        </authorList>
    </citation>
    <scope>NUCLEOTIDE SEQUENCE</scope>
    <source>
        <strain evidence="2">NBRC 109834</strain>
    </source>
</reference>
<dbReference type="PANTHER" id="PTHR43784:SF2">
    <property type="entry name" value="GDSL-LIKE LIPASE_ACYLHYDROLASE, PUTATIVE (AFU_ORTHOLOGUE AFUA_2G00820)-RELATED"/>
    <property type="match status" value="1"/>
</dbReference>
<dbReference type="AlphaFoldDB" id="A0A8J3Q6A2"/>
<dbReference type="Proteomes" id="UP000612899">
    <property type="component" value="Unassembled WGS sequence"/>
</dbReference>
<dbReference type="EMBL" id="BONY01000015">
    <property type="protein sequence ID" value="GIH04833.1"/>
    <property type="molecule type" value="Genomic_DNA"/>
</dbReference>
<gene>
    <name evidence="2" type="ORF">Rhe02_29000</name>
</gene>
<dbReference type="InterPro" id="IPR053140">
    <property type="entry name" value="GDSL_Rv0518-like"/>
</dbReference>
<dbReference type="InterPro" id="IPR013830">
    <property type="entry name" value="SGNH_hydro"/>
</dbReference>
<keyword evidence="3" id="KW-1185">Reference proteome</keyword>
<accession>A0A8J3Q6A2</accession>
<dbReference type="PANTHER" id="PTHR43784">
    <property type="entry name" value="GDSL-LIKE LIPASE/ACYLHYDROLASE, PUTATIVE (AFU_ORTHOLOGUE AFUA_2G00820)-RELATED"/>
    <property type="match status" value="1"/>
</dbReference>
<dbReference type="SUPFAM" id="SSF52266">
    <property type="entry name" value="SGNH hydrolase"/>
    <property type="match status" value="1"/>
</dbReference>
<organism evidence="2 3">
    <name type="scientific">Rhizocola hellebori</name>
    <dbReference type="NCBI Taxonomy" id="1392758"/>
    <lineage>
        <taxon>Bacteria</taxon>
        <taxon>Bacillati</taxon>
        <taxon>Actinomycetota</taxon>
        <taxon>Actinomycetes</taxon>
        <taxon>Micromonosporales</taxon>
        <taxon>Micromonosporaceae</taxon>
        <taxon>Rhizocola</taxon>
    </lineage>
</organism>
<feature type="domain" description="SGNH hydrolase-type esterase" evidence="1">
    <location>
        <begin position="10"/>
        <end position="185"/>
    </location>
</feature>
<comment type="caution">
    <text evidence="2">The sequence shown here is derived from an EMBL/GenBank/DDBJ whole genome shotgun (WGS) entry which is preliminary data.</text>
</comment>
<name>A0A8J3Q6A2_9ACTN</name>
<evidence type="ECO:0000313" key="2">
    <source>
        <dbReference type="EMBL" id="GIH04833.1"/>
    </source>
</evidence>
<keyword evidence="2" id="KW-0378">Hydrolase</keyword>
<proteinExistence type="predicted"/>
<evidence type="ECO:0000259" key="1">
    <source>
        <dbReference type="Pfam" id="PF13472"/>
    </source>
</evidence>
<dbReference type="InterPro" id="IPR036514">
    <property type="entry name" value="SGNH_hydro_sf"/>
</dbReference>
<sequence>MHPAVLRFAALGDSVTLGIGDRGADRRWRGWSALLATALTEPGPVDFRNLADSGALLRDVHARQLPQALHWRPHLASVLVGINDTLRGAFDLTAMTVQFHETVASLTAQGTRVLTVCLPDPGRMLGVPGLLARPLARRVLALNEIIHTVGGRHRALHVHLCDSEVLNDRRMWSVDRLHPSERGHRWLARQSFEALREGGCPVNEPPSEEPDSVEPSRMSQAWWMATQGVQWMLRRSTDLLPHLLHLATQEWRLAQAGRSDLLDLRVTQDLEMALAALEA</sequence>
<dbReference type="Pfam" id="PF13472">
    <property type="entry name" value="Lipase_GDSL_2"/>
    <property type="match status" value="1"/>
</dbReference>
<dbReference type="CDD" id="cd01832">
    <property type="entry name" value="SGNH_hydrolase_like_1"/>
    <property type="match status" value="1"/>
</dbReference>
<protein>
    <submittedName>
        <fullName evidence="2">SGNH hydrolase</fullName>
    </submittedName>
</protein>